<dbReference type="OrthoDB" id="268322at2157"/>
<sequence length="66" mass="7058">MSDASTFRDSTQILVPACALDGLRNGLEERFTLTIVEDGGRCRLIGSPVEIKDASAYLSRNGVSIA</sequence>
<dbReference type="InterPro" id="IPR056231">
    <property type="entry name" value="VNG_1110C-like"/>
</dbReference>
<proteinExistence type="predicted"/>
<dbReference type="RefSeq" id="WP_094530321.1">
    <property type="nucleotide sequence ID" value="NZ_NHPJ01000043.1"/>
</dbReference>
<keyword evidence="2" id="KW-1185">Reference proteome</keyword>
<organism evidence="1 2">
    <name type="scientific">Halorubrum halodurans</name>
    <dbReference type="NCBI Taxonomy" id="1383851"/>
    <lineage>
        <taxon>Archaea</taxon>
        <taxon>Methanobacteriati</taxon>
        <taxon>Methanobacteriota</taxon>
        <taxon>Stenosarchaea group</taxon>
        <taxon>Halobacteria</taxon>
        <taxon>Halobacteriales</taxon>
        <taxon>Haloferacaceae</taxon>
        <taxon>Halorubrum</taxon>
    </lineage>
</organism>
<dbReference type="EMBL" id="NHPJ01000043">
    <property type="protein sequence ID" value="OYR58232.1"/>
    <property type="molecule type" value="Genomic_DNA"/>
</dbReference>
<dbReference type="AlphaFoldDB" id="A0A256IQ21"/>
<evidence type="ECO:0000313" key="2">
    <source>
        <dbReference type="Proteomes" id="UP000216308"/>
    </source>
</evidence>
<dbReference type="Pfam" id="PF24397">
    <property type="entry name" value="VNG_1110C"/>
    <property type="match status" value="1"/>
</dbReference>
<protein>
    <submittedName>
        <fullName evidence="1">Uncharacterized protein</fullName>
    </submittedName>
</protein>
<name>A0A256IQ21_9EURY</name>
<accession>A0A256IQ21</accession>
<evidence type="ECO:0000313" key="1">
    <source>
        <dbReference type="EMBL" id="OYR58232.1"/>
    </source>
</evidence>
<dbReference type="Proteomes" id="UP000216308">
    <property type="component" value="Unassembled WGS sequence"/>
</dbReference>
<gene>
    <name evidence="1" type="ORF">DJ70_03845</name>
</gene>
<comment type="caution">
    <text evidence="1">The sequence shown here is derived from an EMBL/GenBank/DDBJ whole genome shotgun (WGS) entry which is preliminary data.</text>
</comment>
<reference evidence="1 2" key="1">
    <citation type="journal article" date="2014" name="Front. Microbiol.">
        <title>Population and genomic analysis of the genus Halorubrum.</title>
        <authorList>
            <person name="Fullmer M.S."/>
            <person name="Soucy S.M."/>
            <person name="Swithers K.S."/>
            <person name="Makkay A.M."/>
            <person name="Wheeler R."/>
            <person name="Ventosa A."/>
            <person name="Gogarten J.P."/>
            <person name="Papke R.T."/>
        </authorList>
    </citation>
    <scope>NUCLEOTIDE SEQUENCE [LARGE SCALE GENOMIC DNA]</scope>
    <source>
        <strain evidence="1 2">Cb34</strain>
    </source>
</reference>